<reference evidence="2" key="1">
    <citation type="journal article" date="2023" name="Mol. Phylogenet. Evol.">
        <title>Genome-scale phylogeny and comparative genomics of the fungal order Sordariales.</title>
        <authorList>
            <person name="Hensen N."/>
            <person name="Bonometti L."/>
            <person name="Westerberg I."/>
            <person name="Brannstrom I.O."/>
            <person name="Guillou S."/>
            <person name="Cros-Aarteil S."/>
            <person name="Calhoun S."/>
            <person name="Haridas S."/>
            <person name="Kuo A."/>
            <person name="Mondo S."/>
            <person name="Pangilinan J."/>
            <person name="Riley R."/>
            <person name="LaButti K."/>
            <person name="Andreopoulos B."/>
            <person name="Lipzen A."/>
            <person name="Chen C."/>
            <person name="Yan M."/>
            <person name="Daum C."/>
            <person name="Ng V."/>
            <person name="Clum A."/>
            <person name="Steindorff A."/>
            <person name="Ohm R.A."/>
            <person name="Martin F."/>
            <person name="Silar P."/>
            <person name="Natvig D.O."/>
            <person name="Lalanne C."/>
            <person name="Gautier V."/>
            <person name="Ament-Velasquez S.L."/>
            <person name="Kruys A."/>
            <person name="Hutchinson M.I."/>
            <person name="Powell A.J."/>
            <person name="Barry K."/>
            <person name="Miller A.N."/>
            <person name="Grigoriev I.V."/>
            <person name="Debuchy R."/>
            <person name="Gladieux P."/>
            <person name="Hiltunen Thoren M."/>
            <person name="Johannesson H."/>
        </authorList>
    </citation>
    <scope>NUCLEOTIDE SEQUENCE</scope>
    <source>
        <strain evidence="2">CBS 232.78</strain>
    </source>
</reference>
<organism evidence="2 3">
    <name type="scientific">Podospora didyma</name>
    <dbReference type="NCBI Taxonomy" id="330526"/>
    <lineage>
        <taxon>Eukaryota</taxon>
        <taxon>Fungi</taxon>
        <taxon>Dikarya</taxon>
        <taxon>Ascomycota</taxon>
        <taxon>Pezizomycotina</taxon>
        <taxon>Sordariomycetes</taxon>
        <taxon>Sordariomycetidae</taxon>
        <taxon>Sordariales</taxon>
        <taxon>Podosporaceae</taxon>
        <taxon>Podospora</taxon>
    </lineage>
</organism>
<evidence type="ECO:0000256" key="1">
    <source>
        <dbReference type="SAM" id="SignalP"/>
    </source>
</evidence>
<keyword evidence="3" id="KW-1185">Reference proteome</keyword>
<feature type="signal peptide" evidence="1">
    <location>
        <begin position="1"/>
        <end position="26"/>
    </location>
</feature>
<keyword evidence="1" id="KW-0732">Signal</keyword>
<comment type="caution">
    <text evidence="2">The sequence shown here is derived from an EMBL/GenBank/DDBJ whole genome shotgun (WGS) entry which is preliminary data.</text>
</comment>
<name>A0AAE0NHN1_9PEZI</name>
<feature type="chain" id="PRO_5042141945" evidence="1">
    <location>
        <begin position="27"/>
        <end position="153"/>
    </location>
</feature>
<dbReference type="Proteomes" id="UP001285441">
    <property type="component" value="Unassembled WGS sequence"/>
</dbReference>
<evidence type="ECO:0000313" key="2">
    <source>
        <dbReference type="EMBL" id="KAK3381707.1"/>
    </source>
</evidence>
<sequence>MRFSSSLMSLVGGAAFAAAAPQPADAAVQPINARDVKAPRLLNEREMIELDARVANATLEKREFWSFIGWAGRDCTGGLVFAYTDTKLTNCINPGKLAPSISYQNTWPVTPVAYSDTACRNRASQTYVKDLGTNYWCMNGDVRSFAAQRVVDE</sequence>
<evidence type="ECO:0000313" key="3">
    <source>
        <dbReference type="Proteomes" id="UP001285441"/>
    </source>
</evidence>
<dbReference type="EMBL" id="JAULSW010000005">
    <property type="protein sequence ID" value="KAK3381707.1"/>
    <property type="molecule type" value="Genomic_DNA"/>
</dbReference>
<accession>A0AAE0NHN1</accession>
<reference evidence="2" key="2">
    <citation type="submission" date="2023-06" db="EMBL/GenBank/DDBJ databases">
        <authorList>
            <consortium name="Lawrence Berkeley National Laboratory"/>
            <person name="Haridas S."/>
            <person name="Hensen N."/>
            <person name="Bonometti L."/>
            <person name="Westerberg I."/>
            <person name="Brannstrom I.O."/>
            <person name="Guillou S."/>
            <person name="Cros-Aarteil S."/>
            <person name="Calhoun S."/>
            <person name="Kuo A."/>
            <person name="Mondo S."/>
            <person name="Pangilinan J."/>
            <person name="Riley R."/>
            <person name="LaButti K."/>
            <person name="Andreopoulos B."/>
            <person name="Lipzen A."/>
            <person name="Chen C."/>
            <person name="Yanf M."/>
            <person name="Daum C."/>
            <person name="Ng V."/>
            <person name="Clum A."/>
            <person name="Steindorff A."/>
            <person name="Ohm R."/>
            <person name="Martin F."/>
            <person name="Silar P."/>
            <person name="Natvig D."/>
            <person name="Lalanne C."/>
            <person name="Gautier V."/>
            <person name="Ament-velasquez S.L."/>
            <person name="Kruys A."/>
            <person name="Hutchinson M.I."/>
            <person name="Powell A.J."/>
            <person name="Barry K."/>
            <person name="Miller A.N."/>
            <person name="Grigoriev I.V."/>
            <person name="Debuchy R."/>
            <person name="Gladieux P."/>
            <person name="Thoren M.H."/>
            <person name="Johannesson H."/>
        </authorList>
    </citation>
    <scope>NUCLEOTIDE SEQUENCE</scope>
    <source>
        <strain evidence="2">CBS 232.78</strain>
    </source>
</reference>
<gene>
    <name evidence="2" type="ORF">B0H63DRAFT_561343</name>
</gene>
<proteinExistence type="predicted"/>
<protein>
    <submittedName>
        <fullName evidence="2">Uncharacterized protein</fullName>
    </submittedName>
</protein>
<dbReference type="AlphaFoldDB" id="A0AAE0NHN1"/>